<name>A0A2V1JSB3_EUBRA</name>
<dbReference type="EMBL" id="JRFU01000123">
    <property type="protein sequence ID" value="PWE86151.1"/>
    <property type="molecule type" value="Genomic_DNA"/>
</dbReference>
<protein>
    <recommendedName>
        <fullName evidence="1">DUF7723 domain-containing protein</fullName>
    </recommendedName>
</protein>
<dbReference type="Proteomes" id="UP000245288">
    <property type="component" value="Unassembled WGS sequence"/>
</dbReference>
<dbReference type="AlphaFoldDB" id="A0A2V1JSB3"/>
<sequence length="76" mass="8811">MDKIREIADQADMIVNGYAFTRENNQIKILNLNNLDKALVISEAGEVLETTMDDIEIRIVLDYWSSDRKFMEDEDA</sequence>
<evidence type="ECO:0000313" key="2">
    <source>
        <dbReference type="EMBL" id="PWE86151.1"/>
    </source>
</evidence>
<reference evidence="2 3" key="1">
    <citation type="submission" date="2014-09" db="EMBL/GenBank/DDBJ databases">
        <title>Butyrate-producing bacteria isolated from human gut.</title>
        <authorList>
            <person name="Zhang Q."/>
            <person name="Zhao L."/>
        </authorList>
    </citation>
    <scope>NUCLEOTIDE SEQUENCE [LARGE SCALE GENOMIC DNA]</scope>
    <source>
        <strain evidence="2 3">21</strain>
    </source>
</reference>
<evidence type="ECO:0000313" key="3">
    <source>
        <dbReference type="Proteomes" id="UP000245288"/>
    </source>
</evidence>
<comment type="caution">
    <text evidence="2">The sequence shown here is derived from an EMBL/GenBank/DDBJ whole genome shotgun (WGS) entry which is preliminary data.</text>
</comment>
<evidence type="ECO:0000259" key="1">
    <source>
        <dbReference type="Pfam" id="PF24848"/>
    </source>
</evidence>
<dbReference type="Pfam" id="PF24848">
    <property type="entry name" value="DUF7723"/>
    <property type="match status" value="1"/>
</dbReference>
<dbReference type="OrthoDB" id="2056054at2"/>
<proteinExistence type="predicted"/>
<feature type="domain" description="DUF7723" evidence="1">
    <location>
        <begin position="1"/>
        <end position="71"/>
    </location>
</feature>
<keyword evidence="3" id="KW-1185">Reference proteome</keyword>
<organism evidence="2 3">
    <name type="scientific">Eubacterium ramulus</name>
    <dbReference type="NCBI Taxonomy" id="39490"/>
    <lineage>
        <taxon>Bacteria</taxon>
        <taxon>Bacillati</taxon>
        <taxon>Bacillota</taxon>
        <taxon>Clostridia</taxon>
        <taxon>Eubacteriales</taxon>
        <taxon>Eubacteriaceae</taxon>
        <taxon>Eubacterium</taxon>
    </lineage>
</organism>
<dbReference type="InterPro" id="IPR056140">
    <property type="entry name" value="DUF7723"/>
</dbReference>
<gene>
    <name evidence="2" type="ORF">LG34_11540</name>
</gene>
<accession>A0A2V1JSB3</accession>
<dbReference type="RefSeq" id="WP_109216104.1">
    <property type="nucleotide sequence ID" value="NZ_JAQDGV010000002.1"/>
</dbReference>